<dbReference type="InterPro" id="IPR010982">
    <property type="entry name" value="Lambda_DNA-bd_dom_sf"/>
</dbReference>
<dbReference type="RefSeq" id="WP_272033131.1">
    <property type="nucleotide sequence ID" value="NZ_BSKO01000001.1"/>
</dbReference>
<evidence type="ECO:0000313" key="4">
    <source>
        <dbReference type="Proteomes" id="UP001275436"/>
    </source>
</evidence>
<accession>A0ABQ5TKG5</accession>
<dbReference type="InterPro" id="IPR001387">
    <property type="entry name" value="Cro/C1-type_HTH"/>
</dbReference>
<name>A0ABQ5TKG5_9BACI</name>
<gene>
    <name evidence="3" type="ORF">MACH08_07910</name>
</gene>
<dbReference type="Gene3D" id="1.10.260.40">
    <property type="entry name" value="lambda repressor-like DNA-binding domains"/>
    <property type="match status" value="1"/>
</dbReference>
<keyword evidence="4" id="KW-1185">Reference proteome</keyword>
<dbReference type="PROSITE" id="PS50943">
    <property type="entry name" value="HTH_CROC1"/>
    <property type="match status" value="1"/>
</dbReference>
<evidence type="ECO:0000256" key="1">
    <source>
        <dbReference type="ARBA" id="ARBA00023125"/>
    </source>
</evidence>
<dbReference type="SUPFAM" id="SSF47413">
    <property type="entry name" value="lambda repressor-like DNA-binding domains"/>
    <property type="match status" value="1"/>
</dbReference>
<keyword evidence="1" id="KW-0238">DNA-binding</keyword>
<dbReference type="EMBL" id="BSKO01000001">
    <property type="protein sequence ID" value="GLO65007.1"/>
    <property type="molecule type" value="Genomic_DNA"/>
</dbReference>
<feature type="domain" description="HTH cro/C1-type" evidence="2">
    <location>
        <begin position="8"/>
        <end position="62"/>
    </location>
</feature>
<comment type="caution">
    <text evidence="3">The sequence shown here is derived from an EMBL/GenBank/DDBJ whole genome shotgun (WGS) entry which is preliminary data.</text>
</comment>
<evidence type="ECO:0000259" key="2">
    <source>
        <dbReference type="PROSITE" id="PS50943"/>
    </source>
</evidence>
<dbReference type="SMART" id="SM00530">
    <property type="entry name" value="HTH_XRE"/>
    <property type="match status" value="1"/>
</dbReference>
<protein>
    <recommendedName>
        <fullName evidence="2">HTH cro/C1-type domain-containing protein</fullName>
    </recommendedName>
</protein>
<proteinExistence type="predicted"/>
<dbReference type="PANTHER" id="PTHR46558:SF4">
    <property type="entry name" value="DNA-BIDING PHAGE PROTEIN"/>
    <property type="match status" value="1"/>
</dbReference>
<dbReference type="Pfam" id="PF01381">
    <property type="entry name" value="HTH_3"/>
    <property type="match status" value="1"/>
</dbReference>
<organism evidence="3 4">
    <name type="scientific">Oceanobacillus kimchii</name>
    <dbReference type="NCBI Taxonomy" id="746691"/>
    <lineage>
        <taxon>Bacteria</taxon>
        <taxon>Bacillati</taxon>
        <taxon>Bacillota</taxon>
        <taxon>Bacilli</taxon>
        <taxon>Bacillales</taxon>
        <taxon>Bacillaceae</taxon>
        <taxon>Oceanobacillus</taxon>
    </lineage>
</organism>
<dbReference type="PANTHER" id="PTHR46558">
    <property type="entry name" value="TRACRIPTIONAL REGULATORY PROTEIN-RELATED-RELATED"/>
    <property type="match status" value="1"/>
</dbReference>
<sequence>MSVIYNKIKQLRKDHHISQQELASYLKIERTSLSKIENMHYNPSIRIISKIANFFDLPIGDIFFNHVVSFKDTRGIVSQNRKNTTDKDGYANAKHNI</sequence>
<evidence type="ECO:0000313" key="3">
    <source>
        <dbReference type="EMBL" id="GLO65007.1"/>
    </source>
</evidence>
<dbReference type="Proteomes" id="UP001275436">
    <property type="component" value="Unassembled WGS sequence"/>
</dbReference>
<reference evidence="3 4" key="1">
    <citation type="submission" date="2023-02" db="EMBL/GenBank/DDBJ databases">
        <title>Oceanobacillus kimchii IFOP_LL358 isolated form Alexandrium catenella lab strain.</title>
        <authorList>
            <person name="Gajardo G."/>
            <person name="Ueki S."/>
            <person name="Maruyama F."/>
        </authorList>
    </citation>
    <scope>NUCLEOTIDE SEQUENCE [LARGE SCALE GENOMIC DNA]</scope>
    <source>
        <strain evidence="3 4">IFOP_LL358</strain>
    </source>
</reference>
<dbReference type="CDD" id="cd00093">
    <property type="entry name" value="HTH_XRE"/>
    <property type="match status" value="1"/>
</dbReference>